<gene>
    <name evidence="1" type="ORF">GCM10007036_10530</name>
</gene>
<sequence length="90" mass="9658">MPPANDPRVSGFVAQLPTLLEGEGVDLGDIPAGQWTVQDSDSMNSPGYALACVYYADRRAGDLTWDEARRISAGIARLPLTLRPSTIQPS</sequence>
<protein>
    <submittedName>
        <fullName evidence="1">Uncharacterized protein</fullName>
    </submittedName>
</protein>
<name>A0A917MG33_9HYPH</name>
<proteinExistence type="predicted"/>
<dbReference type="AlphaFoldDB" id="A0A917MG33"/>
<evidence type="ECO:0000313" key="1">
    <source>
        <dbReference type="EMBL" id="GGH12575.1"/>
    </source>
</evidence>
<organism evidence="1 2">
    <name type="scientific">Alsobacter metallidurans</name>
    <dbReference type="NCBI Taxonomy" id="340221"/>
    <lineage>
        <taxon>Bacteria</taxon>
        <taxon>Pseudomonadati</taxon>
        <taxon>Pseudomonadota</taxon>
        <taxon>Alphaproteobacteria</taxon>
        <taxon>Hyphomicrobiales</taxon>
        <taxon>Alsobacteraceae</taxon>
        <taxon>Alsobacter</taxon>
    </lineage>
</organism>
<reference evidence="1" key="2">
    <citation type="submission" date="2020-09" db="EMBL/GenBank/DDBJ databases">
        <authorList>
            <person name="Sun Q."/>
            <person name="Zhou Y."/>
        </authorList>
    </citation>
    <scope>NUCLEOTIDE SEQUENCE</scope>
    <source>
        <strain evidence="1">CGMCC 1.12214</strain>
    </source>
</reference>
<comment type="caution">
    <text evidence="1">The sequence shown here is derived from an EMBL/GenBank/DDBJ whole genome shotgun (WGS) entry which is preliminary data.</text>
</comment>
<accession>A0A917MG33</accession>
<dbReference type="Proteomes" id="UP000603912">
    <property type="component" value="Unassembled WGS sequence"/>
</dbReference>
<reference evidence="1" key="1">
    <citation type="journal article" date="2014" name="Int. J. Syst. Evol. Microbiol.">
        <title>Complete genome sequence of Corynebacterium casei LMG S-19264T (=DSM 44701T), isolated from a smear-ripened cheese.</title>
        <authorList>
            <consortium name="US DOE Joint Genome Institute (JGI-PGF)"/>
            <person name="Walter F."/>
            <person name="Albersmeier A."/>
            <person name="Kalinowski J."/>
            <person name="Ruckert C."/>
        </authorList>
    </citation>
    <scope>NUCLEOTIDE SEQUENCE</scope>
    <source>
        <strain evidence="1">CGMCC 1.12214</strain>
    </source>
</reference>
<dbReference type="EMBL" id="BMES01000001">
    <property type="protein sequence ID" value="GGH12575.1"/>
    <property type="molecule type" value="Genomic_DNA"/>
</dbReference>
<keyword evidence="2" id="KW-1185">Reference proteome</keyword>
<evidence type="ECO:0000313" key="2">
    <source>
        <dbReference type="Proteomes" id="UP000603912"/>
    </source>
</evidence>